<dbReference type="InterPro" id="IPR012441">
    <property type="entry name" value="DUF1643"/>
</dbReference>
<name>A0AB39DT81_9BURK</name>
<dbReference type="Pfam" id="PF07799">
    <property type="entry name" value="DUF1643"/>
    <property type="match status" value="1"/>
</dbReference>
<evidence type="ECO:0000313" key="2">
    <source>
        <dbReference type="EMBL" id="XDJ77864.1"/>
    </source>
</evidence>
<organism evidence="1">
    <name type="scientific">Castellaniella ginsengisoli</name>
    <dbReference type="NCBI Taxonomy" id="546114"/>
    <lineage>
        <taxon>Bacteria</taxon>
        <taxon>Pseudomonadati</taxon>
        <taxon>Pseudomonadota</taxon>
        <taxon>Betaproteobacteria</taxon>
        <taxon>Burkholderiales</taxon>
        <taxon>Alcaligenaceae</taxon>
        <taxon>Castellaniella</taxon>
    </lineage>
</organism>
<dbReference type="RefSeq" id="WP_368648386.1">
    <property type="nucleotide sequence ID" value="NZ_CP158258.1"/>
</dbReference>
<reference evidence="1" key="1">
    <citation type="submission" date="2024-05" db="EMBL/GenBank/DDBJ databases">
        <authorList>
            <person name="Luo Y.-C."/>
            <person name="Nicholds J."/>
            <person name="Mortimer T."/>
            <person name="Maboni G."/>
        </authorList>
    </citation>
    <scope>NUCLEOTIDE SEQUENCE</scope>
    <source>
        <strain evidence="2">143769</strain>
        <strain evidence="1">148131</strain>
    </source>
</reference>
<dbReference type="AlphaFoldDB" id="A0AB39DT81"/>
<gene>
    <name evidence="1" type="ORF">ABRY90_09230</name>
    <name evidence="2" type="ORF">ABRZ10_03385</name>
</gene>
<dbReference type="EMBL" id="CP158265">
    <property type="protein sequence ID" value="XDJ77864.1"/>
    <property type="molecule type" value="Genomic_DNA"/>
</dbReference>
<evidence type="ECO:0000313" key="1">
    <source>
        <dbReference type="EMBL" id="XDJ57463.1"/>
    </source>
</evidence>
<dbReference type="EMBL" id="CP158258">
    <property type="protein sequence ID" value="XDJ57463.1"/>
    <property type="molecule type" value="Genomic_DNA"/>
</dbReference>
<protein>
    <submittedName>
        <fullName evidence="1">DUF1643 domain-containing protein</fullName>
    </submittedName>
</protein>
<accession>A0AB39DT81</accession>
<proteinExistence type="predicted"/>
<sequence>MYDIYSNARNDLWRFSLGKDGRRKLFTIGLNPSTATKEKSDLTVAKVEGAAQRNGFDGFVMLNLYPVRSTHYNALPVNVDAEAFSENLNHIEALIATEPNPVVWAAWGESVLARDYFLTAAKELIDRLRKYGTSWQHFGSLTNSGHPRHPSRLQYTWTFSELDTSRYAQVLDT</sequence>